<dbReference type="EMBL" id="BDOQ01000019">
    <property type="protein sequence ID" value="GBG15713.1"/>
    <property type="molecule type" value="Genomic_DNA"/>
</dbReference>
<name>A0A2R5FH30_9PROT</name>
<gene>
    <name evidence="1" type="ORF">NMK_3324</name>
</gene>
<protein>
    <submittedName>
        <fullName evidence="1">Uncharacterized protein</fullName>
    </submittedName>
</protein>
<dbReference type="AlphaFoldDB" id="A0A2R5FH30"/>
<organism evidence="1 2">
    <name type="scientific">Novimethylophilus kurashikiensis</name>
    <dbReference type="NCBI Taxonomy" id="1825523"/>
    <lineage>
        <taxon>Bacteria</taxon>
        <taxon>Pseudomonadati</taxon>
        <taxon>Pseudomonadota</taxon>
        <taxon>Betaproteobacteria</taxon>
        <taxon>Nitrosomonadales</taxon>
        <taxon>Methylophilaceae</taxon>
        <taxon>Novimethylophilus</taxon>
    </lineage>
</organism>
<proteinExistence type="predicted"/>
<evidence type="ECO:0000313" key="2">
    <source>
        <dbReference type="Proteomes" id="UP000245081"/>
    </source>
</evidence>
<reference evidence="1 2" key="1">
    <citation type="journal article" date="2018" name="Environ. Microbiol.">
        <title>Isolation and genomic characterization of Novimethylophilus kurashikiensis gen. nov. sp. nov., a new lanthanide-dependent methylotrophic species of Methylophilaceae.</title>
        <authorList>
            <person name="Lv H."/>
            <person name="Sahin N."/>
            <person name="Tani A."/>
        </authorList>
    </citation>
    <scope>NUCLEOTIDE SEQUENCE [LARGE SCALE GENOMIC DNA]</scope>
    <source>
        <strain evidence="1 2">La2-4</strain>
    </source>
</reference>
<dbReference type="RefSeq" id="WP_109016852.1">
    <property type="nucleotide sequence ID" value="NZ_BDOQ01000019.1"/>
</dbReference>
<keyword evidence="2" id="KW-1185">Reference proteome</keyword>
<dbReference type="OrthoDB" id="6199355at2"/>
<sequence length="252" mass="28904">MDYAEFFHELEISIRDSIRTCYPYSWDENHISFTLTENLFARHRAVSLEGLDRPFKILWDVRKLRLPEEVTYGDIGVIVRLTTWAGETLEGVGLLEAKKRDIGKNTFSATKSSQLKRIISNVPSARLMLYDYDNVSSCMDNWSVQFEDHYYRRRYGIIQPFTHCVCLPAGIAVQQGKFSTELHKFGVPLSYQLVGRYFRGFDLELDPAKVQAVKNNALRHGGPRIIYLIGVSTGTSEPILPEVNSNLYVKID</sequence>
<comment type="caution">
    <text evidence="1">The sequence shown here is derived from an EMBL/GenBank/DDBJ whole genome shotgun (WGS) entry which is preliminary data.</text>
</comment>
<evidence type="ECO:0000313" key="1">
    <source>
        <dbReference type="EMBL" id="GBG15713.1"/>
    </source>
</evidence>
<accession>A0A2R5FH30</accession>
<dbReference type="Proteomes" id="UP000245081">
    <property type="component" value="Unassembled WGS sequence"/>
</dbReference>